<keyword evidence="3" id="KW-1185">Reference proteome</keyword>
<accession>A0ABM3KAU6</accession>
<dbReference type="InterPro" id="IPR013918">
    <property type="entry name" value="Nucleotide_exch_fac_Fes1"/>
</dbReference>
<keyword evidence="1" id="KW-0677">Repeat</keyword>
<evidence type="ECO:0000313" key="4">
    <source>
        <dbReference type="RefSeq" id="XP_049318572.1"/>
    </source>
</evidence>
<reference evidence="3" key="1">
    <citation type="submission" date="2025-05" db="UniProtKB">
        <authorList>
            <consortium name="RefSeq"/>
        </authorList>
    </citation>
    <scope>NUCLEOTIDE SEQUENCE [LARGE SCALE GENOMIC DNA]</scope>
</reference>
<dbReference type="InterPro" id="IPR050693">
    <property type="entry name" value="Hsp70_NEF-Inhibitors"/>
</dbReference>
<dbReference type="InterPro" id="IPR016024">
    <property type="entry name" value="ARM-type_fold"/>
</dbReference>
<feature type="domain" description="Nucleotide exchange factor Fes1" evidence="2">
    <location>
        <begin position="12"/>
        <end position="94"/>
    </location>
</feature>
<dbReference type="GeneID" id="105224904"/>
<gene>
    <name evidence="4" type="primary">LOC105224904</name>
</gene>
<evidence type="ECO:0000256" key="1">
    <source>
        <dbReference type="ARBA" id="ARBA00022737"/>
    </source>
</evidence>
<evidence type="ECO:0000313" key="3">
    <source>
        <dbReference type="Proteomes" id="UP001652620"/>
    </source>
</evidence>
<dbReference type="Gene3D" id="1.25.10.10">
    <property type="entry name" value="Leucine-rich Repeat Variant"/>
    <property type="match status" value="1"/>
</dbReference>
<sequence>MSAEKGYRSDLKGVLKFLLDHTKNEDAKGTTCQEMDIEKRQFLESALNTMTTDVMKEFQNAISILDDQESTVTDKVNALNIIRESIDDIDFANSFVKAGGSAYLIQNLNHTDCEIISLAAYIIAEMSQNNPVCQKHFVDAKTIPALIRYLNQSDEAATSSLHAISSLLQNFEPGLVEFVNVDGIQILLTCLNVNNAKMFVRVCFLIGKLAERQDLRVVILFVYFSDELVEKSAIKRLIKCLPVSFDGYNSRLETLLYALSELSKSNKWMIEESQGEKLKKLATSVVENINSVEEYEEIYRHSCAILRKLETHTN</sequence>
<dbReference type="PANTHER" id="PTHR19316:SF18">
    <property type="entry name" value="HSP70-BINDING PROTEIN 1"/>
    <property type="match status" value="1"/>
</dbReference>
<proteinExistence type="predicted"/>
<dbReference type="InterPro" id="IPR011989">
    <property type="entry name" value="ARM-like"/>
</dbReference>
<protein>
    <submittedName>
        <fullName evidence="4">Uncharacterized protein LOC105224904 isoform X2</fullName>
    </submittedName>
</protein>
<dbReference type="PANTHER" id="PTHR19316">
    <property type="entry name" value="PROTEIN FOLDING REGULATOR"/>
    <property type="match status" value="1"/>
</dbReference>
<name>A0ABM3KAU6_BACDO</name>
<organism evidence="3 4">
    <name type="scientific">Bactrocera dorsalis</name>
    <name type="common">Oriental fruit fly</name>
    <name type="synonym">Dacus dorsalis</name>
    <dbReference type="NCBI Taxonomy" id="27457"/>
    <lineage>
        <taxon>Eukaryota</taxon>
        <taxon>Metazoa</taxon>
        <taxon>Ecdysozoa</taxon>
        <taxon>Arthropoda</taxon>
        <taxon>Hexapoda</taxon>
        <taxon>Insecta</taxon>
        <taxon>Pterygota</taxon>
        <taxon>Neoptera</taxon>
        <taxon>Endopterygota</taxon>
        <taxon>Diptera</taxon>
        <taxon>Brachycera</taxon>
        <taxon>Muscomorpha</taxon>
        <taxon>Tephritoidea</taxon>
        <taxon>Tephritidae</taxon>
        <taxon>Bactrocera</taxon>
        <taxon>Bactrocera</taxon>
    </lineage>
</organism>
<dbReference type="SUPFAM" id="SSF48371">
    <property type="entry name" value="ARM repeat"/>
    <property type="match status" value="1"/>
</dbReference>
<dbReference type="Proteomes" id="UP001652620">
    <property type="component" value="Chromosome 1"/>
</dbReference>
<dbReference type="Pfam" id="PF08609">
    <property type="entry name" value="Fes1"/>
    <property type="match status" value="1"/>
</dbReference>
<evidence type="ECO:0000259" key="2">
    <source>
        <dbReference type="Pfam" id="PF08609"/>
    </source>
</evidence>
<dbReference type="RefSeq" id="XP_049318572.1">
    <property type="nucleotide sequence ID" value="XM_049462615.1"/>
</dbReference>
<reference evidence="4" key="2">
    <citation type="submission" date="2025-08" db="UniProtKB">
        <authorList>
            <consortium name="RefSeq"/>
        </authorList>
    </citation>
    <scope>IDENTIFICATION</scope>
    <source>
        <tissue evidence="4">Adult</tissue>
    </source>
</reference>